<dbReference type="GO" id="GO:0016757">
    <property type="term" value="F:glycosyltransferase activity"/>
    <property type="evidence" value="ECO:0007669"/>
    <property type="project" value="InterPro"/>
</dbReference>
<evidence type="ECO:0000259" key="1">
    <source>
        <dbReference type="Pfam" id="PF00534"/>
    </source>
</evidence>
<sequence length="380" mass="43185">MTNGKRDILIIMGRYLPGYKDGGPVRSIKNLVDFLGDEYNFLILTCDRDHGDTEPYPNIKINNWNQVGNARVYYVPPKGFTCSIIKKFASQVDLVYCCGCFNDYAINALLLKRLGQIKSPLVIAAMGLFSPMEFRLKYKKKKLFTTLFNTLGLFKNIYWSATSEMEIGEIKQQIVTHDNFFIAEDLPRKVDSTPIQKAKKIGKLRVAWISRIAPKKNLLGAIQILSRVKSDIEFTIYGPKHLDEYWAECEAELKKLPANIKWSWEGNVESEAVVDTLKPHHLFLFPTFGENYGHVIQEALSAGCVAVLSNQTPWQDLEQNGVGYVYPVDAVEMFVAVVERYTAMNQEEFQAVSDSALAYAVKNSNDKVKNTGYRRIFDTL</sequence>
<evidence type="ECO:0000313" key="3">
    <source>
        <dbReference type="Proteomes" id="UP000501868"/>
    </source>
</evidence>
<dbReference type="Proteomes" id="UP000501868">
    <property type="component" value="Chromosome"/>
</dbReference>
<evidence type="ECO:0000313" key="2">
    <source>
        <dbReference type="EMBL" id="QIZ05647.1"/>
    </source>
</evidence>
<reference evidence="2 3" key="2">
    <citation type="submission" date="2020-04" db="EMBL/GenBank/DDBJ databases">
        <authorList>
            <person name="Fomenkov A."/>
            <person name="Anton B.P."/>
            <person name="Roberts R.J."/>
        </authorList>
    </citation>
    <scope>NUCLEOTIDE SEQUENCE [LARGE SCALE GENOMIC DNA]</scope>
    <source>
        <strain evidence="2 3">S2</strain>
    </source>
</reference>
<dbReference type="Pfam" id="PF00534">
    <property type="entry name" value="Glycos_transf_1"/>
    <property type="match status" value="1"/>
</dbReference>
<dbReference type="AlphaFoldDB" id="A0A6H1NWR4"/>
<dbReference type="EMBL" id="CP051128">
    <property type="protein sequence ID" value="QIZ05647.1"/>
    <property type="molecule type" value="Genomic_DNA"/>
</dbReference>
<keyword evidence="2" id="KW-0808">Transferase</keyword>
<gene>
    <name evidence="2" type="ORF">HFZ78_01895</name>
</gene>
<reference evidence="2 3" key="1">
    <citation type="submission" date="2020-04" db="EMBL/GenBank/DDBJ databases">
        <title>Genome-Wide Identification of 5-Methylcytosine Sites in Bacterial Genomes By High-Throughput Sequencing of MspJI Restriction Fragments.</title>
        <authorList>
            <person name="Wu V."/>
        </authorList>
    </citation>
    <scope>NUCLEOTIDE SEQUENCE [LARGE SCALE GENOMIC DNA]</scope>
    <source>
        <strain evidence="2 3">S2</strain>
    </source>
</reference>
<proteinExistence type="predicted"/>
<name>A0A6H1NWR4_PRIMG</name>
<dbReference type="Gene3D" id="3.40.50.2000">
    <property type="entry name" value="Glycogen Phosphorylase B"/>
    <property type="match status" value="1"/>
</dbReference>
<organism evidence="2 3">
    <name type="scientific">Priestia megaterium</name>
    <name type="common">Bacillus megaterium</name>
    <dbReference type="NCBI Taxonomy" id="1404"/>
    <lineage>
        <taxon>Bacteria</taxon>
        <taxon>Bacillati</taxon>
        <taxon>Bacillota</taxon>
        <taxon>Bacilli</taxon>
        <taxon>Bacillales</taxon>
        <taxon>Bacillaceae</taxon>
        <taxon>Priestia</taxon>
    </lineage>
</organism>
<dbReference type="InterPro" id="IPR001296">
    <property type="entry name" value="Glyco_trans_1"/>
</dbReference>
<dbReference type="SUPFAM" id="SSF53756">
    <property type="entry name" value="UDP-Glycosyltransferase/glycogen phosphorylase"/>
    <property type="match status" value="1"/>
</dbReference>
<protein>
    <submittedName>
        <fullName evidence="2">Glycosyltransferase family 4 protein</fullName>
    </submittedName>
</protein>
<accession>A0A6H1NWR4</accession>
<feature type="domain" description="Glycosyl transferase family 1" evidence="1">
    <location>
        <begin position="200"/>
        <end position="344"/>
    </location>
</feature>
<dbReference type="CDD" id="cd03801">
    <property type="entry name" value="GT4_PimA-like"/>
    <property type="match status" value="1"/>
</dbReference>